<evidence type="ECO:0000313" key="2">
    <source>
        <dbReference type="EMBL" id="KHN22084.1"/>
    </source>
</evidence>
<gene>
    <name evidence="2" type="ORF">glysoja_047388</name>
</gene>
<protein>
    <submittedName>
        <fullName evidence="2">Uncharacterized protein</fullName>
    </submittedName>
</protein>
<accession>A0A0B2QPI1</accession>
<reference evidence="2" key="1">
    <citation type="submission" date="2014-07" db="EMBL/GenBank/DDBJ databases">
        <title>Identification of a novel salt tolerance gene in wild soybean by whole-genome sequencing.</title>
        <authorList>
            <person name="Lam H.-M."/>
            <person name="Qi X."/>
            <person name="Li M.-W."/>
            <person name="Liu X."/>
            <person name="Xie M."/>
            <person name="Ni M."/>
            <person name="Xu X."/>
        </authorList>
    </citation>
    <scope>NUCLEOTIDE SEQUENCE [LARGE SCALE GENOMIC DNA]</scope>
    <source>
        <tissue evidence="2">Root</tissue>
    </source>
</reference>
<feature type="compositionally biased region" description="Polar residues" evidence="1">
    <location>
        <begin position="65"/>
        <end position="82"/>
    </location>
</feature>
<evidence type="ECO:0000256" key="1">
    <source>
        <dbReference type="SAM" id="MobiDB-lite"/>
    </source>
</evidence>
<dbReference type="EMBL" id="KN657534">
    <property type="protein sequence ID" value="KHN22084.1"/>
    <property type="molecule type" value="Genomic_DNA"/>
</dbReference>
<dbReference type="Proteomes" id="UP000053555">
    <property type="component" value="Unassembled WGS sequence"/>
</dbReference>
<dbReference type="AlphaFoldDB" id="A0A0B2QPI1"/>
<feature type="region of interest" description="Disordered" evidence="1">
    <location>
        <begin position="56"/>
        <end position="82"/>
    </location>
</feature>
<organism evidence="2">
    <name type="scientific">Glycine soja</name>
    <name type="common">Wild soybean</name>
    <dbReference type="NCBI Taxonomy" id="3848"/>
    <lineage>
        <taxon>Eukaryota</taxon>
        <taxon>Viridiplantae</taxon>
        <taxon>Streptophyta</taxon>
        <taxon>Embryophyta</taxon>
        <taxon>Tracheophyta</taxon>
        <taxon>Spermatophyta</taxon>
        <taxon>Magnoliopsida</taxon>
        <taxon>eudicotyledons</taxon>
        <taxon>Gunneridae</taxon>
        <taxon>Pentapetalae</taxon>
        <taxon>rosids</taxon>
        <taxon>fabids</taxon>
        <taxon>Fabales</taxon>
        <taxon>Fabaceae</taxon>
        <taxon>Papilionoideae</taxon>
        <taxon>50 kb inversion clade</taxon>
        <taxon>NPAAA clade</taxon>
        <taxon>indigoferoid/millettioid clade</taxon>
        <taxon>Phaseoleae</taxon>
        <taxon>Glycine</taxon>
        <taxon>Glycine subgen. Soja</taxon>
    </lineage>
</organism>
<proteinExistence type="predicted"/>
<name>A0A0B2QPI1_GLYSO</name>
<sequence>MVLCQSYRVPVPPARSCHHDIGIAPTRHPVDPEKSNKALGFPALVTGLCQSYRVPVPPSKGLRPQDTQWTRRSPTGSWVSSSDYRPLSVLRSVCRPQQGDQATY</sequence>